<dbReference type="EMBL" id="JAQIZT010000003">
    <property type="protein sequence ID" value="KAJ7002958.1"/>
    <property type="molecule type" value="Genomic_DNA"/>
</dbReference>
<dbReference type="InterPro" id="IPR046960">
    <property type="entry name" value="PPR_At4g14850-like_plant"/>
</dbReference>
<comment type="caution">
    <text evidence="1">The sequence shown here is derived from an EMBL/GenBank/DDBJ whole genome shotgun (WGS) entry which is preliminary data.</text>
</comment>
<evidence type="ECO:0008006" key="3">
    <source>
        <dbReference type="Google" id="ProtNLM"/>
    </source>
</evidence>
<proteinExistence type="predicted"/>
<evidence type="ECO:0000313" key="1">
    <source>
        <dbReference type="EMBL" id="KAJ7002958.1"/>
    </source>
</evidence>
<keyword evidence="2" id="KW-1185">Reference proteome</keyword>
<dbReference type="PANTHER" id="PTHR47926:SF543">
    <property type="entry name" value="(WILD MALAYSIAN BANANA) HYPOTHETICAL PROTEIN"/>
    <property type="match status" value="1"/>
</dbReference>
<dbReference type="InterPro" id="IPR046848">
    <property type="entry name" value="E_motif"/>
</dbReference>
<dbReference type="GO" id="GO:0003723">
    <property type="term" value="F:RNA binding"/>
    <property type="evidence" value="ECO:0007669"/>
    <property type="project" value="InterPro"/>
</dbReference>
<dbReference type="Pfam" id="PF20431">
    <property type="entry name" value="E_motif"/>
    <property type="match status" value="1"/>
</dbReference>
<protein>
    <recommendedName>
        <fullName evidence="3">Pentatricopeptide repeat-containing protein</fullName>
    </recommendedName>
</protein>
<dbReference type="GO" id="GO:0009451">
    <property type="term" value="P:RNA modification"/>
    <property type="evidence" value="ECO:0007669"/>
    <property type="project" value="InterPro"/>
</dbReference>
<evidence type="ECO:0000313" key="2">
    <source>
        <dbReference type="Proteomes" id="UP001164929"/>
    </source>
</evidence>
<dbReference type="AlphaFoldDB" id="A0AAD6R680"/>
<dbReference type="Proteomes" id="UP001164929">
    <property type="component" value="Chromosome 3"/>
</dbReference>
<organism evidence="1 2">
    <name type="scientific">Populus alba x Populus x berolinensis</name>
    <dbReference type="NCBI Taxonomy" id="444605"/>
    <lineage>
        <taxon>Eukaryota</taxon>
        <taxon>Viridiplantae</taxon>
        <taxon>Streptophyta</taxon>
        <taxon>Embryophyta</taxon>
        <taxon>Tracheophyta</taxon>
        <taxon>Spermatophyta</taxon>
        <taxon>Magnoliopsida</taxon>
        <taxon>eudicotyledons</taxon>
        <taxon>Gunneridae</taxon>
        <taxon>Pentapetalae</taxon>
        <taxon>rosids</taxon>
        <taxon>fabids</taxon>
        <taxon>Malpighiales</taxon>
        <taxon>Salicaceae</taxon>
        <taxon>Saliceae</taxon>
        <taxon>Populus</taxon>
    </lineage>
</organism>
<gene>
    <name evidence="1" type="ORF">NC653_008246</name>
</gene>
<reference evidence="1" key="1">
    <citation type="journal article" date="2023" name="Mol. Ecol. Resour.">
        <title>Chromosome-level genome assembly of a triploid poplar Populus alba 'Berolinensis'.</title>
        <authorList>
            <person name="Chen S."/>
            <person name="Yu Y."/>
            <person name="Wang X."/>
            <person name="Wang S."/>
            <person name="Zhang T."/>
            <person name="Zhou Y."/>
            <person name="He R."/>
            <person name="Meng N."/>
            <person name="Wang Y."/>
            <person name="Liu W."/>
            <person name="Liu Z."/>
            <person name="Liu J."/>
            <person name="Guo Q."/>
            <person name="Huang H."/>
            <person name="Sederoff R.R."/>
            <person name="Wang G."/>
            <person name="Qu G."/>
            <person name="Chen S."/>
        </authorList>
    </citation>
    <scope>NUCLEOTIDE SEQUENCE</scope>
    <source>
        <strain evidence="1">SC-2020</strain>
    </source>
</reference>
<sequence>MLRSALLELKTDFLEAGSSSSVPQFLSDASLTSTRCPSNSGKIDLFIFNSCEYYTGSKPKKHPKRERTEEEKTFRRRAGHFRVTQAVAVLVFLSVMSSNDFSEVEVVNCVLDQHFPKQSDRGSREEIVAKEIALVVKFESTVKNHPLSTHSFSLIYFQSQIFLRISTVHLWLACQLVDHEPYEIVLGSLLGACQRCRNANVGERVIQLFLEMELSNSGKYVILSKIYANMRRWDDSAKTRVWCQNPCCNWIDIGARVHEFHAGDNLNHHSPLNSASGWIISSDIGAKILNDTLALRSIVTSRNIRYQGKKTTNTNPYSLMNSVQEENANLCFQQ</sequence>
<name>A0AAD6R680_9ROSI</name>
<dbReference type="PANTHER" id="PTHR47926">
    <property type="entry name" value="PENTATRICOPEPTIDE REPEAT-CONTAINING PROTEIN"/>
    <property type="match status" value="1"/>
</dbReference>
<accession>A0AAD6R680</accession>